<name>A0A6A6EQD6_9PEZI</name>
<reference evidence="9" key="1">
    <citation type="journal article" date="2020" name="Stud. Mycol.">
        <title>101 Dothideomycetes genomes: a test case for predicting lifestyles and emergence of pathogens.</title>
        <authorList>
            <person name="Haridas S."/>
            <person name="Albert R."/>
            <person name="Binder M."/>
            <person name="Bloem J."/>
            <person name="Labutti K."/>
            <person name="Salamov A."/>
            <person name="Andreopoulos B."/>
            <person name="Baker S."/>
            <person name="Barry K."/>
            <person name="Bills G."/>
            <person name="Bluhm B."/>
            <person name="Cannon C."/>
            <person name="Castanera R."/>
            <person name="Culley D."/>
            <person name="Daum C."/>
            <person name="Ezra D."/>
            <person name="Gonzalez J."/>
            <person name="Henrissat B."/>
            <person name="Kuo A."/>
            <person name="Liang C."/>
            <person name="Lipzen A."/>
            <person name="Lutzoni F."/>
            <person name="Magnuson J."/>
            <person name="Mondo S."/>
            <person name="Nolan M."/>
            <person name="Ohm R."/>
            <person name="Pangilinan J."/>
            <person name="Park H.-J."/>
            <person name="Ramirez L."/>
            <person name="Alfaro M."/>
            <person name="Sun H."/>
            <person name="Tritt A."/>
            <person name="Yoshinaga Y."/>
            <person name="Zwiers L.-H."/>
            <person name="Turgeon B."/>
            <person name="Goodwin S."/>
            <person name="Spatafora J."/>
            <person name="Crous P."/>
            <person name="Grigoriev I."/>
        </authorList>
    </citation>
    <scope>NUCLEOTIDE SEQUENCE</scope>
    <source>
        <strain evidence="9">CBS 207.26</strain>
    </source>
</reference>
<keyword evidence="4 7" id="KW-0472">Membrane</keyword>
<dbReference type="InterPro" id="IPR052337">
    <property type="entry name" value="SAT4-like"/>
</dbReference>
<feature type="transmembrane region" description="Helical" evidence="7">
    <location>
        <begin position="50"/>
        <end position="75"/>
    </location>
</feature>
<keyword evidence="3 7" id="KW-1133">Transmembrane helix</keyword>
<evidence type="ECO:0000256" key="4">
    <source>
        <dbReference type="ARBA" id="ARBA00023136"/>
    </source>
</evidence>
<proteinExistence type="inferred from homology"/>
<dbReference type="Proteomes" id="UP000800200">
    <property type="component" value="Unassembled WGS sequence"/>
</dbReference>
<evidence type="ECO:0000313" key="10">
    <source>
        <dbReference type="Proteomes" id="UP000800200"/>
    </source>
</evidence>
<feature type="domain" description="Rhodopsin" evidence="8">
    <location>
        <begin position="5"/>
        <end position="237"/>
    </location>
</feature>
<feature type="transmembrane region" description="Helical" evidence="7">
    <location>
        <begin position="167"/>
        <end position="191"/>
    </location>
</feature>
<protein>
    <recommendedName>
        <fullName evidence="8">Rhodopsin domain-containing protein</fullName>
    </recommendedName>
</protein>
<evidence type="ECO:0000313" key="9">
    <source>
        <dbReference type="EMBL" id="KAF2192126.1"/>
    </source>
</evidence>
<dbReference type="EMBL" id="ML994615">
    <property type="protein sequence ID" value="KAF2192126.1"/>
    <property type="molecule type" value="Genomic_DNA"/>
</dbReference>
<feature type="region of interest" description="Disordered" evidence="6">
    <location>
        <begin position="310"/>
        <end position="337"/>
    </location>
</feature>
<dbReference type="PANTHER" id="PTHR33048">
    <property type="entry name" value="PTH11-LIKE INTEGRAL MEMBRANE PROTEIN (AFU_ORTHOLOGUE AFUA_5G11245)"/>
    <property type="match status" value="1"/>
</dbReference>
<dbReference type="AlphaFoldDB" id="A0A6A6EQD6"/>
<sequence>MIRAPGIEDGIITFSMLNSIALAITTGIQIDRGLGERGATLSPNDATVLLKAVWVSISVYCASIGLTKIAILLQYQRVFATRKFQIWCWTFIAIVVAYTIATVVACIFVCVPVQAFWWPSREGATCIDETASWFANAAINIVTDFMIIILPVPVIKRLNLAKRQKQALIAIFASFPANSYSTGVCIISILRLHSLFLITHTTDPTYDNVGVATWSVVEINVSIICSCLPCLRPLVARWVPGVSSSHSRPSGGSNGYQSHQQKGLSALPMPLNNLKSSFTNSGKGGKRDDYEEEDKIQVFTVVDVQVEESKRRKGESDVRRDTSTEELVRDAHVHHIV</sequence>
<accession>A0A6A6EQD6</accession>
<dbReference type="Pfam" id="PF20684">
    <property type="entry name" value="Fung_rhodopsin"/>
    <property type="match status" value="1"/>
</dbReference>
<comment type="similarity">
    <text evidence="5">Belongs to the SAT4 family.</text>
</comment>
<gene>
    <name evidence="9" type="ORF">K469DRAFT_653382</name>
</gene>
<feature type="transmembrane region" description="Helical" evidence="7">
    <location>
        <begin position="137"/>
        <end position="155"/>
    </location>
</feature>
<evidence type="ECO:0000256" key="7">
    <source>
        <dbReference type="SAM" id="Phobius"/>
    </source>
</evidence>
<evidence type="ECO:0000256" key="6">
    <source>
        <dbReference type="SAM" id="MobiDB-lite"/>
    </source>
</evidence>
<dbReference type="GO" id="GO:0016020">
    <property type="term" value="C:membrane"/>
    <property type="evidence" value="ECO:0007669"/>
    <property type="project" value="UniProtKB-SubCell"/>
</dbReference>
<keyword evidence="10" id="KW-1185">Reference proteome</keyword>
<dbReference type="PANTHER" id="PTHR33048:SF47">
    <property type="entry name" value="INTEGRAL MEMBRANE PROTEIN-RELATED"/>
    <property type="match status" value="1"/>
</dbReference>
<organism evidence="9 10">
    <name type="scientific">Zopfia rhizophila CBS 207.26</name>
    <dbReference type="NCBI Taxonomy" id="1314779"/>
    <lineage>
        <taxon>Eukaryota</taxon>
        <taxon>Fungi</taxon>
        <taxon>Dikarya</taxon>
        <taxon>Ascomycota</taxon>
        <taxon>Pezizomycotina</taxon>
        <taxon>Dothideomycetes</taxon>
        <taxon>Dothideomycetes incertae sedis</taxon>
        <taxon>Zopfiaceae</taxon>
        <taxon>Zopfia</taxon>
    </lineage>
</organism>
<evidence type="ECO:0000256" key="5">
    <source>
        <dbReference type="ARBA" id="ARBA00038359"/>
    </source>
</evidence>
<dbReference type="InterPro" id="IPR049326">
    <property type="entry name" value="Rhodopsin_dom_fungi"/>
</dbReference>
<dbReference type="OrthoDB" id="444631at2759"/>
<evidence type="ECO:0000256" key="1">
    <source>
        <dbReference type="ARBA" id="ARBA00004141"/>
    </source>
</evidence>
<feature type="transmembrane region" description="Helical" evidence="7">
    <location>
        <begin position="12"/>
        <end position="30"/>
    </location>
</feature>
<keyword evidence="2 7" id="KW-0812">Transmembrane</keyword>
<evidence type="ECO:0000259" key="8">
    <source>
        <dbReference type="Pfam" id="PF20684"/>
    </source>
</evidence>
<evidence type="ECO:0000256" key="2">
    <source>
        <dbReference type="ARBA" id="ARBA00022692"/>
    </source>
</evidence>
<feature type="transmembrane region" description="Helical" evidence="7">
    <location>
        <begin position="87"/>
        <end position="117"/>
    </location>
</feature>
<comment type="subcellular location">
    <subcellularLocation>
        <location evidence="1">Membrane</location>
        <topology evidence="1">Multi-pass membrane protein</topology>
    </subcellularLocation>
</comment>
<evidence type="ECO:0000256" key="3">
    <source>
        <dbReference type="ARBA" id="ARBA00022989"/>
    </source>
</evidence>